<comment type="caution">
    <text evidence="1">The sequence shown here is derived from an EMBL/GenBank/DDBJ whole genome shotgun (WGS) entry which is preliminary data.</text>
</comment>
<evidence type="ECO:0000313" key="1">
    <source>
        <dbReference type="EMBL" id="MED6160646.1"/>
    </source>
</evidence>
<dbReference type="EMBL" id="JASCZI010121224">
    <property type="protein sequence ID" value="MED6160646.1"/>
    <property type="molecule type" value="Genomic_DNA"/>
</dbReference>
<proteinExistence type="predicted"/>
<gene>
    <name evidence="1" type="ORF">PIB30_053345</name>
</gene>
<sequence length="127" mass="13413">MKPPLSQSVSTAHPTLPQSLTLKPCIPAFTPSAVSPPPLSTPVPATTPTFLRPSVPRLSRRLDNGLLFALLFSGEAANRWLVSKTVTTRICSALSACDRLTATTVSLLFSAQAPATTSQPRSDGDGW</sequence>
<reference evidence="1 2" key="1">
    <citation type="journal article" date="2023" name="Plants (Basel)">
        <title>Bridging the Gap: Combining Genomics and Transcriptomics Approaches to Understand Stylosanthes scabra, an Orphan Legume from the Brazilian Caatinga.</title>
        <authorList>
            <person name="Ferreira-Neto J.R.C."/>
            <person name="da Silva M.D."/>
            <person name="Binneck E."/>
            <person name="de Melo N.F."/>
            <person name="da Silva R.H."/>
            <person name="de Melo A.L.T.M."/>
            <person name="Pandolfi V."/>
            <person name="Bustamante F.O."/>
            <person name="Brasileiro-Vidal A.C."/>
            <person name="Benko-Iseppon A.M."/>
        </authorList>
    </citation>
    <scope>NUCLEOTIDE SEQUENCE [LARGE SCALE GENOMIC DNA]</scope>
    <source>
        <tissue evidence="1">Leaves</tissue>
    </source>
</reference>
<name>A0ABU6UKG8_9FABA</name>
<keyword evidence="2" id="KW-1185">Reference proteome</keyword>
<protein>
    <submittedName>
        <fullName evidence="1">Uncharacterized protein</fullName>
    </submittedName>
</protein>
<dbReference type="Proteomes" id="UP001341840">
    <property type="component" value="Unassembled WGS sequence"/>
</dbReference>
<accession>A0ABU6UKG8</accession>
<evidence type="ECO:0000313" key="2">
    <source>
        <dbReference type="Proteomes" id="UP001341840"/>
    </source>
</evidence>
<organism evidence="1 2">
    <name type="scientific">Stylosanthes scabra</name>
    <dbReference type="NCBI Taxonomy" id="79078"/>
    <lineage>
        <taxon>Eukaryota</taxon>
        <taxon>Viridiplantae</taxon>
        <taxon>Streptophyta</taxon>
        <taxon>Embryophyta</taxon>
        <taxon>Tracheophyta</taxon>
        <taxon>Spermatophyta</taxon>
        <taxon>Magnoliopsida</taxon>
        <taxon>eudicotyledons</taxon>
        <taxon>Gunneridae</taxon>
        <taxon>Pentapetalae</taxon>
        <taxon>rosids</taxon>
        <taxon>fabids</taxon>
        <taxon>Fabales</taxon>
        <taxon>Fabaceae</taxon>
        <taxon>Papilionoideae</taxon>
        <taxon>50 kb inversion clade</taxon>
        <taxon>dalbergioids sensu lato</taxon>
        <taxon>Dalbergieae</taxon>
        <taxon>Pterocarpus clade</taxon>
        <taxon>Stylosanthes</taxon>
    </lineage>
</organism>